<dbReference type="Gene3D" id="3.40.30.10">
    <property type="entry name" value="Glutaredoxin"/>
    <property type="match status" value="1"/>
</dbReference>
<dbReference type="InterPro" id="IPR001853">
    <property type="entry name" value="DSBA-like_thioredoxin_dom"/>
</dbReference>
<accession>A3D650</accession>
<proteinExistence type="predicted"/>
<protein>
    <submittedName>
        <fullName evidence="2">DSBA oxidoreductase</fullName>
    </submittedName>
</protein>
<dbReference type="AlphaFoldDB" id="A3D650"/>
<dbReference type="PANTHER" id="PTHR13887">
    <property type="entry name" value="GLUTATHIONE S-TRANSFERASE KAPPA"/>
    <property type="match status" value="1"/>
</dbReference>
<reference evidence="2 3" key="1">
    <citation type="submission" date="2007-02" db="EMBL/GenBank/DDBJ databases">
        <title>Complete sequence of chromosome of Shewanella baltica OS155.</title>
        <authorList>
            <consortium name="US DOE Joint Genome Institute"/>
            <person name="Copeland A."/>
            <person name="Lucas S."/>
            <person name="Lapidus A."/>
            <person name="Barry K."/>
            <person name="Detter J.C."/>
            <person name="Glavina del Rio T."/>
            <person name="Hammon N."/>
            <person name="Israni S."/>
            <person name="Dalin E."/>
            <person name="Tice H."/>
            <person name="Pitluck S."/>
            <person name="Sims D.R."/>
            <person name="Brettin T."/>
            <person name="Bruce D."/>
            <person name="Han C."/>
            <person name="Tapia R."/>
            <person name="Brainard J."/>
            <person name="Schmutz J."/>
            <person name="Larimer F."/>
            <person name="Land M."/>
            <person name="Hauser L."/>
            <person name="Kyrpides N."/>
            <person name="Mikhailova N."/>
            <person name="Brettar I."/>
            <person name="Klappenbach J."/>
            <person name="Konstantinidis K."/>
            <person name="Rodrigues J."/>
            <person name="Tiedje J."/>
            <person name="Richardson P."/>
        </authorList>
    </citation>
    <scope>NUCLEOTIDE SEQUENCE [LARGE SCALE GENOMIC DNA]</scope>
    <source>
        <strain evidence="3">OS155 / ATCC BAA-1091</strain>
    </source>
</reference>
<dbReference type="KEGG" id="sbl:Sbal_2726"/>
<dbReference type="GO" id="GO:0016491">
    <property type="term" value="F:oxidoreductase activity"/>
    <property type="evidence" value="ECO:0007669"/>
    <property type="project" value="InterPro"/>
</dbReference>
<name>A3D650_SHEB5</name>
<keyword evidence="3" id="KW-1185">Reference proteome</keyword>
<dbReference type="Pfam" id="PF01323">
    <property type="entry name" value="DSBA"/>
    <property type="match status" value="1"/>
</dbReference>
<evidence type="ECO:0000313" key="2">
    <source>
        <dbReference type="EMBL" id="ABN62213.1"/>
    </source>
</evidence>
<sequence>MDKTIIIDYYTDILCVWAWIAQKRVDELNKQLGNNIELQYHYLDVFGDVPTKITTQWQSKGGFMGFAEHIQQSVSAFEYADINPKVWTQVRPSTSANAHLMLKAVEITYDKKKSIDMALTFRTAFFIDGLDIGNFDVLCDLVNANGLDLNAINTSIRDGSAMATLMSDYQQSKRQNINGSPSFVLDGGRQTLYGNVGFDVILANIEALLKHSTDEASWC</sequence>
<gene>
    <name evidence="2" type="ordered locus">Sbal_2726</name>
</gene>
<organism evidence="2 3">
    <name type="scientific">Shewanella baltica (strain OS155 / ATCC BAA-1091)</name>
    <dbReference type="NCBI Taxonomy" id="325240"/>
    <lineage>
        <taxon>Bacteria</taxon>
        <taxon>Pseudomonadati</taxon>
        <taxon>Pseudomonadota</taxon>
        <taxon>Gammaproteobacteria</taxon>
        <taxon>Alteromonadales</taxon>
        <taxon>Shewanellaceae</taxon>
        <taxon>Shewanella</taxon>
    </lineage>
</organism>
<dbReference type="SUPFAM" id="SSF52833">
    <property type="entry name" value="Thioredoxin-like"/>
    <property type="match status" value="1"/>
</dbReference>
<dbReference type="Proteomes" id="UP000001557">
    <property type="component" value="Chromosome"/>
</dbReference>
<dbReference type="EMBL" id="CP000563">
    <property type="protein sequence ID" value="ABN62213.1"/>
    <property type="molecule type" value="Genomic_DNA"/>
</dbReference>
<dbReference type="PANTHER" id="PTHR13887:SF41">
    <property type="entry name" value="THIOREDOXIN SUPERFAMILY PROTEIN"/>
    <property type="match status" value="1"/>
</dbReference>
<dbReference type="STRING" id="325240.Sbal_2726"/>
<dbReference type="HOGENOM" id="CLU_1260719_0_0_6"/>
<dbReference type="InterPro" id="IPR036249">
    <property type="entry name" value="Thioredoxin-like_sf"/>
</dbReference>
<evidence type="ECO:0000259" key="1">
    <source>
        <dbReference type="Pfam" id="PF01323"/>
    </source>
</evidence>
<dbReference type="OrthoDB" id="9799122at2"/>
<evidence type="ECO:0000313" key="3">
    <source>
        <dbReference type="Proteomes" id="UP000001557"/>
    </source>
</evidence>
<dbReference type="RefSeq" id="WP_011847164.1">
    <property type="nucleotide sequence ID" value="NC_009052.1"/>
</dbReference>
<feature type="domain" description="DSBA-like thioredoxin" evidence="1">
    <location>
        <begin position="7"/>
        <end position="203"/>
    </location>
</feature>